<organism evidence="1 2">
    <name type="scientific">Moraxella lacunata</name>
    <dbReference type="NCBI Taxonomy" id="477"/>
    <lineage>
        <taxon>Bacteria</taxon>
        <taxon>Pseudomonadati</taxon>
        <taxon>Pseudomonadota</taxon>
        <taxon>Gammaproteobacteria</taxon>
        <taxon>Moraxellales</taxon>
        <taxon>Moraxellaceae</taxon>
        <taxon>Moraxella</taxon>
    </lineage>
</organism>
<comment type="caution">
    <text evidence="1">The sequence shown here is derived from an EMBL/GenBank/DDBJ whole genome shotgun (WGS) entry which is preliminary data.</text>
</comment>
<dbReference type="RefSeq" id="WP_065255747.1">
    <property type="nucleotide sequence ID" value="NZ_LZDR01000048.1"/>
</dbReference>
<protein>
    <submittedName>
        <fullName evidence="1">Uncharacterized protein</fullName>
    </submittedName>
</protein>
<evidence type="ECO:0000313" key="2">
    <source>
        <dbReference type="Proteomes" id="UP000092607"/>
    </source>
</evidence>
<sequence>MSDLTDIKEVLQQCASVPTSLLDGIGYDGKCDLVADVLFPVLGWDSDNNYQTPADGQFMEYMEWKEPYLDFDKFALVKQRDIAIEDEFLEHYAQICGDDDDEDDDFDGADINMMFDAMIQKQIARFEAMRELFFNYFNEQLAGHGLKLVELGSHENAFFLLVHNNDDDIKKLTEAFANYDVTVSAG</sequence>
<dbReference type="AlphaFoldDB" id="A0A1B8PXR4"/>
<dbReference type="EMBL" id="LZMS01000083">
    <property type="protein sequence ID" value="OBX60821.1"/>
    <property type="molecule type" value="Genomic_DNA"/>
</dbReference>
<dbReference type="OrthoDB" id="6649432at2"/>
<evidence type="ECO:0000313" key="1">
    <source>
        <dbReference type="EMBL" id="OBX60821.1"/>
    </source>
</evidence>
<gene>
    <name evidence="1" type="ORF">A9309_00730</name>
</gene>
<accession>A0A1B8PXR4</accession>
<name>A0A1B8PXR4_MORLA</name>
<dbReference type="Proteomes" id="UP000092607">
    <property type="component" value="Unassembled WGS sequence"/>
</dbReference>
<proteinExistence type="predicted"/>
<reference evidence="1 2" key="1">
    <citation type="submission" date="2016-06" db="EMBL/GenBank/DDBJ databases">
        <title>Draft genome of Moraxella lacunata CCUG 57757A.</title>
        <authorList>
            <person name="Salva-Serra F."/>
            <person name="Engstrom-Jakobsson H."/>
            <person name="Thorell K."/>
            <person name="Gonzales-Siles L."/>
            <person name="Karlsson R."/>
            <person name="Boulund F."/>
            <person name="Engstrand L."/>
            <person name="Kristiansson E."/>
            <person name="Moore E."/>
        </authorList>
    </citation>
    <scope>NUCLEOTIDE SEQUENCE [LARGE SCALE GENOMIC DNA]</scope>
    <source>
        <strain evidence="1 2">CCUG 57757A</strain>
    </source>
</reference>